<evidence type="ECO:0000313" key="2">
    <source>
        <dbReference type="EMBL" id="TNN82747.1"/>
    </source>
</evidence>
<dbReference type="AlphaFoldDB" id="A0A4Z2IYA1"/>
<accession>A0A4Z2IYA1</accession>
<feature type="region of interest" description="Disordered" evidence="1">
    <location>
        <begin position="1"/>
        <end position="94"/>
    </location>
</feature>
<sequence>MVRGRRQEAGSRRQEAGGIAKETRPMRPLRQETQRKRPGHWEGGRAQARGWMQEAGARRQGAGPRSQDQLQAQPVSKNGGRQHIDARTSAGVAE</sequence>
<keyword evidence="3" id="KW-1185">Reference proteome</keyword>
<proteinExistence type="predicted"/>
<dbReference type="EMBL" id="SRLO01000037">
    <property type="protein sequence ID" value="TNN82747.1"/>
    <property type="molecule type" value="Genomic_DNA"/>
</dbReference>
<evidence type="ECO:0000313" key="3">
    <source>
        <dbReference type="Proteomes" id="UP000314294"/>
    </source>
</evidence>
<organism evidence="2 3">
    <name type="scientific">Liparis tanakae</name>
    <name type="common">Tanaka's snailfish</name>
    <dbReference type="NCBI Taxonomy" id="230148"/>
    <lineage>
        <taxon>Eukaryota</taxon>
        <taxon>Metazoa</taxon>
        <taxon>Chordata</taxon>
        <taxon>Craniata</taxon>
        <taxon>Vertebrata</taxon>
        <taxon>Euteleostomi</taxon>
        <taxon>Actinopterygii</taxon>
        <taxon>Neopterygii</taxon>
        <taxon>Teleostei</taxon>
        <taxon>Neoteleostei</taxon>
        <taxon>Acanthomorphata</taxon>
        <taxon>Eupercaria</taxon>
        <taxon>Perciformes</taxon>
        <taxon>Cottioidei</taxon>
        <taxon>Cottales</taxon>
        <taxon>Liparidae</taxon>
        <taxon>Liparis</taxon>
    </lineage>
</organism>
<protein>
    <submittedName>
        <fullName evidence="2">Uncharacterized protein</fullName>
    </submittedName>
</protein>
<name>A0A4Z2IYA1_9TELE</name>
<reference evidence="2 3" key="1">
    <citation type="submission" date="2019-03" db="EMBL/GenBank/DDBJ databases">
        <title>First draft genome of Liparis tanakae, snailfish: a comprehensive survey of snailfish specific genes.</title>
        <authorList>
            <person name="Kim W."/>
            <person name="Song I."/>
            <person name="Jeong J.-H."/>
            <person name="Kim D."/>
            <person name="Kim S."/>
            <person name="Ryu S."/>
            <person name="Song J.Y."/>
            <person name="Lee S.K."/>
        </authorList>
    </citation>
    <scope>NUCLEOTIDE SEQUENCE [LARGE SCALE GENOMIC DNA]</scope>
    <source>
        <tissue evidence="2">Muscle</tissue>
    </source>
</reference>
<gene>
    <name evidence="2" type="ORF">EYF80_006988</name>
</gene>
<dbReference type="Proteomes" id="UP000314294">
    <property type="component" value="Unassembled WGS sequence"/>
</dbReference>
<feature type="compositionally biased region" description="Polar residues" evidence="1">
    <location>
        <begin position="66"/>
        <end position="76"/>
    </location>
</feature>
<comment type="caution">
    <text evidence="2">The sequence shown here is derived from an EMBL/GenBank/DDBJ whole genome shotgun (WGS) entry which is preliminary data.</text>
</comment>
<evidence type="ECO:0000256" key="1">
    <source>
        <dbReference type="SAM" id="MobiDB-lite"/>
    </source>
</evidence>
<feature type="compositionally biased region" description="Basic and acidic residues" evidence="1">
    <location>
        <begin position="1"/>
        <end position="43"/>
    </location>
</feature>